<organism evidence="1 2">
    <name type="scientific">Solanum commersonii</name>
    <name type="common">Commerson's wild potato</name>
    <name type="synonym">Commerson's nightshade</name>
    <dbReference type="NCBI Taxonomy" id="4109"/>
    <lineage>
        <taxon>Eukaryota</taxon>
        <taxon>Viridiplantae</taxon>
        <taxon>Streptophyta</taxon>
        <taxon>Embryophyta</taxon>
        <taxon>Tracheophyta</taxon>
        <taxon>Spermatophyta</taxon>
        <taxon>Magnoliopsida</taxon>
        <taxon>eudicotyledons</taxon>
        <taxon>Gunneridae</taxon>
        <taxon>Pentapetalae</taxon>
        <taxon>asterids</taxon>
        <taxon>lamiids</taxon>
        <taxon>Solanales</taxon>
        <taxon>Solanaceae</taxon>
        <taxon>Solanoideae</taxon>
        <taxon>Solaneae</taxon>
        <taxon>Solanum</taxon>
    </lineage>
</organism>
<evidence type="ECO:0000313" key="1">
    <source>
        <dbReference type="EMBL" id="KAG5591296.1"/>
    </source>
</evidence>
<reference evidence="1 2" key="1">
    <citation type="submission" date="2020-09" db="EMBL/GenBank/DDBJ databases">
        <title>De no assembly of potato wild relative species, Solanum commersonii.</title>
        <authorList>
            <person name="Cho K."/>
        </authorList>
    </citation>
    <scope>NUCLEOTIDE SEQUENCE [LARGE SCALE GENOMIC DNA]</scope>
    <source>
        <strain evidence="1">LZ3.2</strain>
        <tissue evidence="1">Leaf</tissue>
    </source>
</reference>
<comment type="caution">
    <text evidence="1">The sequence shown here is derived from an EMBL/GenBank/DDBJ whole genome shotgun (WGS) entry which is preliminary data.</text>
</comment>
<keyword evidence="2" id="KW-1185">Reference proteome</keyword>
<protein>
    <submittedName>
        <fullName evidence="1">Uncharacterized protein</fullName>
    </submittedName>
</protein>
<name>A0A9J5XVT3_SOLCO</name>
<dbReference type="Proteomes" id="UP000824120">
    <property type="component" value="Chromosome 8"/>
</dbReference>
<evidence type="ECO:0000313" key="2">
    <source>
        <dbReference type="Proteomes" id="UP000824120"/>
    </source>
</evidence>
<gene>
    <name evidence="1" type="ORF">H5410_041810</name>
</gene>
<accession>A0A9J5XVT3</accession>
<dbReference type="AlphaFoldDB" id="A0A9J5XVT3"/>
<proteinExistence type="predicted"/>
<dbReference type="OrthoDB" id="1305245at2759"/>
<sequence length="114" mass="11658">MLVSGVVMQLNIFVQGVEGRGIDVAANVSGANGRGRRTGLAATTIVGAIGWGRGTSVAPTATNVLGATGRGKRPRMIGMEILHTQSGFTIHNPGMHTNSSVVTGNLGPHNQDQA</sequence>
<dbReference type="EMBL" id="JACXVP010000008">
    <property type="protein sequence ID" value="KAG5591296.1"/>
    <property type="molecule type" value="Genomic_DNA"/>
</dbReference>